<accession>A0ABV8LKU5</accession>
<dbReference type="EMBL" id="JBHSAY010000006">
    <property type="protein sequence ID" value="MFC4131091.1"/>
    <property type="molecule type" value="Genomic_DNA"/>
</dbReference>
<reference evidence="2" key="1">
    <citation type="journal article" date="2019" name="Int. J. Syst. Evol. Microbiol.">
        <title>The Global Catalogue of Microorganisms (GCM) 10K type strain sequencing project: providing services to taxonomists for standard genome sequencing and annotation.</title>
        <authorList>
            <consortium name="The Broad Institute Genomics Platform"/>
            <consortium name="The Broad Institute Genome Sequencing Center for Infectious Disease"/>
            <person name="Wu L."/>
            <person name="Ma J."/>
        </authorList>
    </citation>
    <scope>NUCLEOTIDE SEQUENCE [LARGE SCALE GENOMIC DNA]</scope>
    <source>
        <strain evidence="2">CGMCC 4.7289</strain>
    </source>
</reference>
<evidence type="ECO:0000313" key="1">
    <source>
        <dbReference type="EMBL" id="MFC4131091.1"/>
    </source>
</evidence>
<comment type="caution">
    <text evidence="1">The sequence shown here is derived from an EMBL/GenBank/DDBJ whole genome shotgun (WGS) entry which is preliminary data.</text>
</comment>
<dbReference type="RefSeq" id="WP_253754288.1">
    <property type="nucleotide sequence ID" value="NZ_JAMZDZ010000001.1"/>
</dbReference>
<evidence type="ECO:0000313" key="2">
    <source>
        <dbReference type="Proteomes" id="UP001595816"/>
    </source>
</evidence>
<proteinExistence type="predicted"/>
<sequence length="233" mass="25371">MRWFEQRTADSAQGAFRFLACGIGAVGLHVFVEGPLPRHFAGAVGEPTPPYHLRHLEASTEQDGVIDLFGATMGIVGHRGLQQSRELIGYDFVLPDPVPGSVGLRFFDDETGDILYSTTVVETSGPPRWTVLIEQGLCRLLGIGAGEGLLYAFAEGPYQGGRTFSFRLWRDDQPEPERGHADANAVGRSRMATRMTVAVNVALPAPQRLLRLQLIDDATGHVAYDLSAERAVI</sequence>
<protein>
    <submittedName>
        <fullName evidence="1">Uncharacterized protein</fullName>
    </submittedName>
</protein>
<dbReference type="Proteomes" id="UP001595816">
    <property type="component" value="Unassembled WGS sequence"/>
</dbReference>
<organism evidence="1 2">
    <name type="scientific">Hamadaea flava</name>
    <dbReference type="NCBI Taxonomy" id="1742688"/>
    <lineage>
        <taxon>Bacteria</taxon>
        <taxon>Bacillati</taxon>
        <taxon>Actinomycetota</taxon>
        <taxon>Actinomycetes</taxon>
        <taxon>Micromonosporales</taxon>
        <taxon>Micromonosporaceae</taxon>
        <taxon>Hamadaea</taxon>
    </lineage>
</organism>
<gene>
    <name evidence="1" type="ORF">ACFOZ4_10805</name>
</gene>
<keyword evidence="2" id="KW-1185">Reference proteome</keyword>
<name>A0ABV8LKU5_9ACTN</name>